<dbReference type="AlphaFoldDB" id="A0A5E4QMT6"/>
<accession>A0A5E4QMT6</accession>
<dbReference type="PANTHER" id="PTHR21505">
    <property type="entry name" value="MADF DOMAIN-CONTAINING PROTEIN-RELATED"/>
    <property type="match status" value="1"/>
</dbReference>
<reference evidence="2 3" key="1">
    <citation type="submission" date="2017-07" db="EMBL/GenBank/DDBJ databases">
        <authorList>
            <person name="Talla V."/>
            <person name="Backstrom N."/>
        </authorList>
    </citation>
    <scope>NUCLEOTIDE SEQUENCE [LARGE SCALE GENOMIC DNA]</scope>
</reference>
<feature type="compositionally biased region" description="Low complexity" evidence="1">
    <location>
        <begin position="41"/>
        <end position="55"/>
    </location>
</feature>
<sequence length="211" mass="23906">MLSGSGTDELYVPSLWYYKELEFLQDQVEEESGISSITGQTESSSKLPTSTSTQSPLPPSASISPVQIKKKKKEDLQHDLMTLARDHYKKPENEYQVMARNWAFKLERMSGEQRRLAEKFINEILFEGEEGNLHRHSVVINPSQPALAWNTPSPIPYTPSPISHTSSEQSYLSNTEQPVMIHISDSQTNENNPTEPEDDTAAKFINNFYSL</sequence>
<keyword evidence="3" id="KW-1185">Reference proteome</keyword>
<name>A0A5E4QMT6_9NEOP</name>
<protein>
    <submittedName>
        <fullName evidence="2">Uncharacterized protein</fullName>
    </submittedName>
</protein>
<gene>
    <name evidence="2" type="ORF">LSINAPIS_LOCUS9941</name>
</gene>
<dbReference type="Proteomes" id="UP000324832">
    <property type="component" value="Unassembled WGS sequence"/>
</dbReference>
<feature type="region of interest" description="Disordered" evidence="1">
    <location>
        <begin position="30"/>
        <end position="68"/>
    </location>
</feature>
<feature type="compositionally biased region" description="Polar residues" evidence="1">
    <location>
        <begin position="184"/>
        <end position="194"/>
    </location>
</feature>
<dbReference type="EMBL" id="FZQP02003889">
    <property type="protein sequence ID" value="VVC98980.1"/>
    <property type="molecule type" value="Genomic_DNA"/>
</dbReference>
<evidence type="ECO:0000313" key="2">
    <source>
        <dbReference type="EMBL" id="VVC98980.1"/>
    </source>
</evidence>
<evidence type="ECO:0000256" key="1">
    <source>
        <dbReference type="SAM" id="MobiDB-lite"/>
    </source>
</evidence>
<evidence type="ECO:0000313" key="3">
    <source>
        <dbReference type="Proteomes" id="UP000324832"/>
    </source>
</evidence>
<proteinExistence type="predicted"/>
<dbReference type="PANTHER" id="PTHR21505:SF8">
    <property type="entry name" value="DPT-YFP REPRESSOR BY OVEREXPRESSION, ISOFORM D-RELATED"/>
    <property type="match status" value="1"/>
</dbReference>
<feature type="region of interest" description="Disordered" evidence="1">
    <location>
        <begin position="183"/>
        <end position="202"/>
    </location>
</feature>
<organism evidence="2 3">
    <name type="scientific">Leptidea sinapis</name>
    <dbReference type="NCBI Taxonomy" id="189913"/>
    <lineage>
        <taxon>Eukaryota</taxon>
        <taxon>Metazoa</taxon>
        <taxon>Ecdysozoa</taxon>
        <taxon>Arthropoda</taxon>
        <taxon>Hexapoda</taxon>
        <taxon>Insecta</taxon>
        <taxon>Pterygota</taxon>
        <taxon>Neoptera</taxon>
        <taxon>Endopterygota</taxon>
        <taxon>Lepidoptera</taxon>
        <taxon>Glossata</taxon>
        <taxon>Ditrysia</taxon>
        <taxon>Papilionoidea</taxon>
        <taxon>Pieridae</taxon>
        <taxon>Dismorphiinae</taxon>
        <taxon>Leptidea</taxon>
    </lineage>
</organism>